<feature type="domain" description="ABC transporter" evidence="5">
    <location>
        <begin position="6"/>
        <end position="262"/>
    </location>
</feature>
<sequence length="276" mass="29632">MNSVVLQMHEVTLTYPDGDGRLTALDAVDLTVRRGELTAITGPSGSGKSSLLAVASGLIRPDSGKVLLHRQGGVLDLCELSRAELTALRRTDVGIVFQQPNLVSGLTAVEQLEVTERLGQHRWIGPRRRREIRRRALDLLDAVGVADRATARPDRLSGGQRQRVNIARALMGRPGLLVVDEPTSALDTERGAAVMALLARLTAERDAATLLVTHDRLHASTADHRAEVVDGRLTCRPGVVRLDGQCDESHFVDQSGSRDGGETAAADVAAGVRQSR</sequence>
<dbReference type="InterPro" id="IPR003593">
    <property type="entry name" value="AAA+_ATPase"/>
</dbReference>
<dbReference type="InterPro" id="IPR015854">
    <property type="entry name" value="ABC_transpr_LolD-like"/>
</dbReference>
<dbReference type="RefSeq" id="WP_170193403.1">
    <property type="nucleotide sequence ID" value="NZ_JABBNB010000005.1"/>
</dbReference>
<dbReference type="GO" id="GO:0005886">
    <property type="term" value="C:plasma membrane"/>
    <property type="evidence" value="ECO:0007669"/>
    <property type="project" value="TreeGrafter"/>
</dbReference>
<dbReference type="AlphaFoldDB" id="A0A848KWR3"/>
<feature type="region of interest" description="Disordered" evidence="4">
    <location>
        <begin position="251"/>
        <end position="276"/>
    </location>
</feature>
<dbReference type="InterPro" id="IPR017871">
    <property type="entry name" value="ABC_transporter-like_CS"/>
</dbReference>
<dbReference type="PROSITE" id="PS50893">
    <property type="entry name" value="ABC_TRANSPORTER_2"/>
    <property type="match status" value="1"/>
</dbReference>
<dbReference type="InterPro" id="IPR003439">
    <property type="entry name" value="ABC_transporter-like_ATP-bd"/>
</dbReference>
<evidence type="ECO:0000313" key="6">
    <source>
        <dbReference type="EMBL" id="NMO00903.1"/>
    </source>
</evidence>
<dbReference type="GO" id="GO:0022857">
    <property type="term" value="F:transmembrane transporter activity"/>
    <property type="evidence" value="ECO:0007669"/>
    <property type="project" value="TreeGrafter"/>
</dbReference>
<dbReference type="PANTHER" id="PTHR24220">
    <property type="entry name" value="IMPORT ATP-BINDING PROTEIN"/>
    <property type="match status" value="1"/>
</dbReference>
<dbReference type="SUPFAM" id="SSF52540">
    <property type="entry name" value="P-loop containing nucleoside triphosphate hydrolases"/>
    <property type="match status" value="1"/>
</dbReference>
<dbReference type="Pfam" id="PF00005">
    <property type="entry name" value="ABC_tran"/>
    <property type="match status" value="1"/>
</dbReference>
<dbReference type="PANTHER" id="PTHR24220:SF685">
    <property type="entry name" value="ABC TRANSPORTER RELATED"/>
    <property type="match status" value="1"/>
</dbReference>
<accession>A0A848KWR3</accession>
<evidence type="ECO:0000256" key="2">
    <source>
        <dbReference type="ARBA" id="ARBA00022741"/>
    </source>
</evidence>
<evidence type="ECO:0000256" key="4">
    <source>
        <dbReference type="SAM" id="MobiDB-lite"/>
    </source>
</evidence>
<dbReference type="InterPro" id="IPR017911">
    <property type="entry name" value="MacB-like_ATP-bd"/>
</dbReference>
<comment type="caution">
    <text evidence="6">The sequence shown here is derived from an EMBL/GenBank/DDBJ whole genome shotgun (WGS) entry which is preliminary data.</text>
</comment>
<keyword evidence="2" id="KW-0547">Nucleotide-binding</keyword>
<organism evidence="6 7">
    <name type="scientific">Gordonia asplenii</name>
    <dbReference type="NCBI Taxonomy" id="2725283"/>
    <lineage>
        <taxon>Bacteria</taxon>
        <taxon>Bacillati</taxon>
        <taxon>Actinomycetota</taxon>
        <taxon>Actinomycetes</taxon>
        <taxon>Mycobacteriales</taxon>
        <taxon>Gordoniaceae</taxon>
        <taxon>Gordonia</taxon>
    </lineage>
</organism>
<dbReference type="CDD" id="cd03255">
    <property type="entry name" value="ABC_MJ0796_LolCDE_FtsE"/>
    <property type="match status" value="1"/>
</dbReference>
<gene>
    <name evidence="6" type="ORF">HH308_06705</name>
</gene>
<keyword evidence="1" id="KW-0813">Transport</keyword>
<reference evidence="6 7" key="1">
    <citation type="submission" date="2020-04" db="EMBL/GenBank/DDBJ databases">
        <title>Gordonia sp. nov. TBRC 11910.</title>
        <authorList>
            <person name="Suriyachadkun C."/>
        </authorList>
    </citation>
    <scope>NUCLEOTIDE SEQUENCE [LARGE SCALE GENOMIC DNA]</scope>
    <source>
        <strain evidence="6 7">TBRC 11910</strain>
    </source>
</reference>
<keyword evidence="3 6" id="KW-0067">ATP-binding</keyword>
<dbReference type="GO" id="GO:0005524">
    <property type="term" value="F:ATP binding"/>
    <property type="evidence" value="ECO:0007669"/>
    <property type="project" value="UniProtKB-KW"/>
</dbReference>
<dbReference type="SMART" id="SM00382">
    <property type="entry name" value="AAA"/>
    <property type="match status" value="1"/>
</dbReference>
<dbReference type="GO" id="GO:0016887">
    <property type="term" value="F:ATP hydrolysis activity"/>
    <property type="evidence" value="ECO:0007669"/>
    <property type="project" value="InterPro"/>
</dbReference>
<evidence type="ECO:0000259" key="5">
    <source>
        <dbReference type="PROSITE" id="PS50893"/>
    </source>
</evidence>
<evidence type="ECO:0000256" key="3">
    <source>
        <dbReference type="ARBA" id="ARBA00022840"/>
    </source>
</evidence>
<dbReference type="Proteomes" id="UP000550729">
    <property type="component" value="Unassembled WGS sequence"/>
</dbReference>
<evidence type="ECO:0000256" key="1">
    <source>
        <dbReference type="ARBA" id="ARBA00022448"/>
    </source>
</evidence>
<dbReference type="PROSITE" id="PS00211">
    <property type="entry name" value="ABC_TRANSPORTER_1"/>
    <property type="match status" value="1"/>
</dbReference>
<dbReference type="Gene3D" id="3.40.50.300">
    <property type="entry name" value="P-loop containing nucleotide triphosphate hydrolases"/>
    <property type="match status" value="1"/>
</dbReference>
<evidence type="ECO:0000313" key="7">
    <source>
        <dbReference type="Proteomes" id="UP000550729"/>
    </source>
</evidence>
<protein>
    <submittedName>
        <fullName evidence="6">ABC transporter ATP-binding protein</fullName>
    </submittedName>
</protein>
<name>A0A848KWR3_9ACTN</name>
<proteinExistence type="predicted"/>
<dbReference type="InterPro" id="IPR027417">
    <property type="entry name" value="P-loop_NTPase"/>
</dbReference>
<dbReference type="EMBL" id="JABBNB010000005">
    <property type="protein sequence ID" value="NMO00903.1"/>
    <property type="molecule type" value="Genomic_DNA"/>
</dbReference>
<keyword evidence="7" id="KW-1185">Reference proteome</keyword>